<evidence type="ECO:0000313" key="3">
    <source>
        <dbReference type="Proteomes" id="UP000267251"/>
    </source>
</evidence>
<organism evidence="2 3">
    <name type="scientific">Piptocephalis cylindrospora</name>
    <dbReference type="NCBI Taxonomy" id="1907219"/>
    <lineage>
        <taxon>Eukaryota</taxon>
        <taxon>Fungi</taxon>
        <taxon>Fungi incertae sedis</taxon>
        <taxon>Zoopagomycota</taxon>
        <taxon>Zoopagomycotina</taxon>
        <taxon>Zoopagomycetes</taxon>
        <taxon>Zoopagales</taxon>
        <taxon>Piptocephalidaceae</taxon>
        <taxon>Piptocephalis</taxon>
    </lineage>
</organism>
<gene>
    <name evidence="2" type="ORF">BJ684DRAFT_14850</name>
</gene>
<feature type="signal peptide" evidence="1">
    <location>
        <begin position="1"/>
        <end position="17"/>
    </location>
</feature>
<evidence type="ECO:0000256" key="1">
    <source>
        <dbReference type="SAM" id="SignalP"/>
    </source>
</evidence>
<evidence type="ECO:0000313" key="2">
    <source>
        <dbReference type="EMBL" id="RKP14855.1"/>
    </source>
</evidence>
<proteinExistence type="predicted"/>
<keyword evidence="1" id="KW-0732">Signal</keyword>
<dbReference type="OrthoDB" id="10603339at2759"/>
<dbReference type="EMBL" id="KZ987783">
    <property type="protein sequence ID" value="RKP14855.1"/>
    <property type="molecule type" value="Genomic_DNA"/>
</dbReference>
<accession>A0A4P9Y727</accession>
<name>A0A4P9Y727_9FUNG</name>
<protein>
    <submittedName>
        <fullName evidence="2">Uncharacterized protein</fullName>
    </submittedName>
</protein>
<dbReference type="AlphaFoldDB" id="A0A4P9Y727"/>
<feature type="chain" id="PRO_5020346489" evidence="1">
    <location>
        <begin position="18"/>
        <end position="1049"/>
    </location>
</feature>
<keyword evidence="3" id="KW-1185">Reference proteome</keyword>
<dbReference type="Proteomes" id="UP000267251">
    <property type="component" value="Unassembled WGS sequence"/>
</dbReference>
<reference evidence="3" key="1">
    <citation type="journal article" date="2018" name="Nat. Microbiol.">
        <title>Leveraging single-cell genomics to expand the fungal tree of life.</title>
        <authorList>
            <person name="Ahrendt S.R."/>
            <person name="Quandt C.A."/>
            <person name="Ciobanu D."/>
            <person name="Clum A."/>
            <person name="Salamov A."/>
            <person name="Andreopoulos B."/>
            <person name="Cheng J.F."/>
            <person name="Woyke T."/>
            <person name="Pelin A."/>
            <person name="Henrissat B."/>
            <person name="Reynolds N.K."/>
            <person name="Benny G.L."/>
            <person name="Smith M.E."/>
            <person name="James T.Y."/>
            <person name="Grigoriev I.V."/>
        </authorList>
    </citation>
    <scope>NUCLEOTIDE SEQUENCE [LARGE SCALE GENOMIC DNA]</scope>
</reference>
<sequence>MRLFFLMSLALIPPCICSVTSINSQNIPIAPEPASDDSFNGLTRRQFSRSSARISGDSRLMVQTNSLPSYYDEESSPDYEHGMLDLPDSPPLYPIRELKEVIRLVEEQEPLLGPMGIMLRTRSDEVLDWCDKHHPPVPEHAGFEQDALIRPRHPPALFAPLCKYSRDVQGASHKDRYLLMQLTARRLSYCMIMHVLSPPVPIGKKKSADIDADSAKLVDQLTNIQIQKHFPGLFLERQAQLFQKFADKLRRNENINQDLLNLPPWKTLRSRHKTGMDILLMLPNSKYPKRESKTLEDGEDMRLKDWYDRWAKSLNHLHDIYKEIAGPNGAVKRSWVSGYVEKIKEQGKLWRTSFFEQYGRFKGSFSLKKMLSPTYSKGIRRLKESLISLAAPLTEALLISIRPHVRMLRTSKLAKVKDHWSVLGLTSLTSEGKAKQKLFNVLIASVWKDITRHSVPLYPTEANFHHFNSIRRHKQWSSDVVALGFESDLISHAISEFKDELPADGHISVRKVIYRLATKVGAHFPLSERPFSALQTLAFVRLNALAAHLNSGSFTQSSLKDDAVEWIKVCLELITQVSRKKKAPSIDLRMPLSPSAENGDDPEVKEYKQYLAAENRYFVCSDKGKEKLGLVQRSIARSLTGRELDLGKSNIQALISLLDVEGHVVLYGLLGEGIDDTVWPLERWIRLHTSDQPWVMSLLTVAVSPDSLSSWTLEDWQRARGWTRALEACLRNLNEEGLQRLQGAWETQSKDRPAVTWDELCQPGDSLYRRALGHPGVSDEVVRGILFSGAEQETLAIFSQCTEMAARTQILQGIDGMMRMTIEAHLKEEASLILESREPSRIMDLLPLYVAMQDAGWMGNGPLCQDLATSQILLDHFLGQRDLSRSLQSLSQYVQVVPRGMALLLLTMHTLSMGSDSSLPSYKKIIQPLYQMLQGYGDGIITNLLLLPPTMALELGAKFPDLGSRLTYRIVQVTQRSLLDESPSSLSYNLEDYWKRILIQWTIYREHLEAHVQLLMALSLLDRSIQPPPLLLILLALAVHRMQSSTLGT</sequence>